<name>A0AAU9F1L3_DROMD</name>
<feature type="signal peptide" evidence="1">
    <location>
        <begin position="1"/>
        <end position="25"/>
    </location>
</feature>
<evidence type="ECO:0000313" key="2">
    <source>
        <dbReference type="EMBL" id="BFF90336.1"/>
    </source>
</evidence>
<dbReference type="InterPro" id="IPR012674">
    <property type="entry name" value="Calycin"/>
</dbReference>
<dbReference type="AlphaFoldDB" id="A0AAU9F1L3"/>
<proteinExistence type="predicted"/>
<dbReference type="Proteomes" id="UP001500889">
    <property type="component" value="Chromosome O"/>
</dbReference>
<feature type="chain" id="PRO_5043661567" description="Lipocalin/cytosolic fatty-acid binding domain-containing protein" evidence="1">
    <location>
        <begin position="26"/>
        <end position="201"/>
    </location>
</feature>
<organism evidence="2 3">
    <name type="scientific">Drosophila madeirensis</name>
    <name type="common">Fruit fly</name>
    <dbReference type="NCBI Taxonomy" id="30013"/>
    <lineage>
        <taxon>Eukaryota</taxon>
        <taxon>Metazoa</taxon>
        <taxon>Ecdysozoa</taxon>
        <taxon>Arthropoda</taxon>
        <taxon>Hexapoda</taxon>
        <taxon>Insecta</taxon>
        <taxon>Pterygota</taxon>
        <taxon>Neoptera</taxon>
        <taxon>Endopterygota</taxon>
        <taxon>Diptera</taxon>
        <taxon>Brachycera</taxon>
        <taxon>Muscomorpha</taxon>
        <taxon>Ephydroidea</taxon>
        <taxon>Drosophilidae</taxon>
        <taxon>Drosophila</taxon>
        <taxon>Sophophora</taxon>
    </lineage>
</organism>
<sequence length="201" mass="22764">METQAFVVTLFVALCCCGMPQRTEAARFRIPTLPKQLNCRADNIGFPFNLTALSGYWYEAARVPNVDVLECLNVSVPDAIVEDRFALDLRYISTVNGGWHYTEEQVEFPWVNATQYGIFQLHYGKIIVTYKLAVTDYTTFAFVCGYGNISPIPIFKLFTRQRELNRTTIALIQTAADQYGIGSQIAWEQHSLAKCKPLWGS</sequence>
<keyword evidence="1" id="KW-0732">Signal</keyword>
<keyword evidence="3" id="KW-1185">Reference proteome</keyword>
<dbReference type="SUPFAM" id="SSF50814">
    <property type="entry name" value="Lipocalins"/>
    <property type="match status" value="1"/>
</dbReference>
<dbReference type="EMBL" id="AP029263">
    <property type="protein sequence ID" value="BFF90336.1"/>
    <property type="molecule type" value="Genomic_DNA"/>
</dbReference>
<evidence type="ECO:0000256" key="1">
    <source>
        <dbReference type="SAM" id="SignalP"/>
    </source>
</evidence>
<protein>
    <recommendedName>
        <fullName evidence="4">Lipocalin/cytosolic fatty-acid binding domain-containing protein</fullName>
    </recommendedName>
</protein>
<dbReference type="Gene3D" id="2.40.128.20">
    <property type="match status" value="1"/>
</dbReference>
<reference evidence="2 3" key="1">
    <citation type="submission" date="2024-02" db="EMBL/GenBank/DDBJ databases">
        <title>A chromosome-level genome assembly of Drosophila madeirensis, a fruit fly species endemic to Madeira island.</title>
        <authorList>
            <person name="Tomihara K."/>
            <person name="Llopart A."/>
            <person name="Yamamoto D."/>
        </authorList>
    </citation>
    <scope>NUCLEOTIDE SEQUENCE [LARGE SCALE GENOMIC DNA]</scope>
    <source>
        <strain evidence="2 3">RF1</strain>
    </source>
</reference>
<evidence type="ECO:0000313" key="3">
    <source>
        <dbReference type="Proteomes" id="UP001500889"/>
    </source>
</evidence>
<gene>
    <name evidence="2" type="ORF">DMAD_08880</name>
</gene>
<accession>A0AAU9F1L3</accession>
<evidence type="ECO:0008006" key="4">
    <source>
        <dbReference type="Google" id="ProtNLM"/>
    </source>
</evidence>